<feature type="compositionally biased region" description="Basic and acidic residues" evidence="1">
    <location>
        <begin position="318"/>
        <end position="339"/>
    </location>
</feature>
<sequence>MKSSPPEQPHDDGLGTEQDYVVYDSDIEAGRQHDHHPQGQRHQRSSSNGTTNSKPKSQPRQKPWYTPRSILAIFSIMISLALLGMGIKVLVKYDAAPLIHVSVAFVIFTAVASITWSILEFIAICARRQQRGIYPGAHVGVHMCLCLACIAAMSYASIWVSHYNYGRHREQQPDFVEGPLDEPLDAPRYHPLFKMGIVIVVLVALSLVVHFILSILACQEIRKKEDKHPVRTLVTIRYDGVGPTGTARPTTYYQGRDDGINLPVYSARDPDGNVVNSQPGPIVIARGDLGVEVRPDGLREPEYEDEEEYVAKPPLAVYREKGGRDLPSRSRSPREKGGR</sequence>
<dbReference type="AlphaFoldDB" id="A0AAN6WNJ6"/>
<evidence type="ECO:0000256" key="1">
    <source>
        <dbReference type="SAM" id="MobiDB-lite"/>
    </source>
</evidence>
<dbReference type="EMBL" id="MU864450">
    <property type="protein sequence ID" value="KAK4185433.1"/>
    <property type="molecule type" value="Genomic_DNA"/>
</dbReference>
<feature type="region of interest" description="Disordered" evidence="1">
    <location>
        <begin position="25"/>
        <end position="63"/>
    </location>
</feature>
<dbReference type="Proteomes" id="UP001302126">
    <property type="component" value="Unassembled WGS sequence"/>
</dbReference>
<keyword evidence="2" id="KW-1133">Transmembrane helix</keyword>
<comment type="caution">
    <text evidence="3">The sequence shown here is derived from an EMBL/GenBank/DDBJ whole genome shotgun (WGS) entry which is preliminary data.</text>
</comment>
<protein>
    <recommendedName>
        <fullName evidence="5">MARVEL domain-containing protein</fullName>
    </recommendedName>
</protein>
<keyword evidence="4" id="KW-1185">Reference proteome</keyword>
<gene>
    <name evidence="3" type="ORF">QBC35DRAFT_16652</name>
</gene>
<evidence type="ECO:0008006" key="5">
    <source>
        <dbReference type="Google" id="ProtNLM"/>
    </source>
</evidence>
<keyword evidence="2" id="KW-0472">Membrane</keyword>
<keyword evidence="2" id="KW-0812">Transmembrane</keyword>
<reference evidence="3" key="1">
    <citation type="journal article" date="2023" name="Mol. Phylogenet. Evol.">
        <title>Genome-scale phylogeny and comparative genomics of the fungal order Sordariales.</title>
        <authorList>
            <person name="Hensen N."/>
            <person name="Bonometti L."/>
            <person name="Westerberg I."/>
            <person name="Brannstrom I.O."/>
            <person name="Guillou S."/>
            <person name="Cros-Aarteil S."/>
            <person name="Calhoun S."/>
            <person name="Haridas S."/>
            <person name="Kuo A."/>
            <person name="Mondo S."/>
            <person name="Pangilinan J."/>
            <person name="Riley R."/>
            <person name="LaButti K."/>
            <person name="Andreopoulos B."/>
            <person name="Lipzen A."/>
            <person name="Chen C."/>
            <person name="Yan M."/>
            <person name="Daum C."/>
            <person name="Ng V."/>
            <person name="Clum A."/>
            <person name="Steindorff A."/>
            <person name="Ohm R.A."/>
            <person name="Martin F."/>
            <person name="Silar P."/>
            <person name="Natvig D.O."/>
            <person name="Lalanne C."/>
            <person name="Gautier V."/>
            <person name="Ament-Velasquez S.L."/>
            <person name="Kruys A."/>
            <person name="Hutchinson M.I."/>
            <person name="Powell A.J."/>
            <person name="Barry K."/>
            <person name="Miller A.N."/>
            <person name="Grigoriev I.V."/>
            <person name="Debuchy R."/>
            <person name="Gladieux P."/>
            <person name="Hiltunen Thoren M."/>
            <person name="Johannesson H."/>
        </authorList>
    </citation>
    <scope>NUCLEOTIDE SEQUENCE</scope>
    <source>
        <strain evidence="3">PSN309</strain>
    </source>
</reference>
<proteinExistence type="predicted"/>
<evidence type="ECO:0000313" key="3">
    <source>
        <dbReference type="EMBL" id="KAK4185433.1"/>
    </source>
</evidence>
<feature type="transmembrane region" description="Helical" evidence="2">
    <location>
        <begin position="192"/>
        <end position="218"/>
    </location>
</feature>
<feature type="region of interest" description="Disordered" evidence="1">
    <location>
        <begin position="295"/>
        <end position="339"/>
    </location>
</feature>
<feature type="compositionally biased region" description="Polar residues" evidence="1">
    <location>
        <begin position="45"/>
        <end position="60"/>
    </location>
</feature>
<feature type="transmembrane region" description="Helical" evidence="2">
    <location>
        <begin position="70"/>
        <end position="91"/>
    </location>
</feature>
<accession>A0AAN6WNJ6</accession>
<evidence type="ECO:0000313" key="4">
    <source>
        <dbReference type="Proteomes" id="UP001302126"/>
    </source>
</evidence>
<feature type="transmembrane region" description="Helical" evidence="2">
    <location>
        <begin position="139"/>
        <end position="160"/>
    </location>
</feature>
<feature type="transmembrane region" description="Helical" evidence="2">
    <location>
        <begin position="97"/>
        <end position="119"/>
    </location>
</feature>
<organism evidence="3 4">
    <name type="scientific">Podospora australis</name>
    <dbReference type="NCBI Taxonomy" id="1536484"/>
    <lineage>
        <taxon>Eukaryota</taxon>
        <taxon>Fungi</taxon>
        <taxon>Dikarya</taxon>
        <taxon>Ascomycota</taxon>
        <taxon>Pezizomycotina</taxon>
        <taxon>Sordariomycetes</taxon>
        <taxon>Sordariomycetidae</taxon>
        <taxon>Sordariales</taxon>
        <taxon>Podosporaceae</taxon>
        <taxon>Podospora</taxon>
    </lineage>
</organism>
<reference evidence="3" key="2">
    <citation type="submission" date="2023-05" db="EMBL/GenBank/DDBJ databases">
        <authorList>
            <consortium name="Lawrence Berkeley National Laboratory"/>
            <person name="Steindorff A."/>
            <person name="Hensen N."/>
            <person name="Bonometti L."/>
            <person name="Westerberg I."/>
            <person name="Brannstrom I.O."/>
            <person name="Guillou S."/>
            <person name="Cros-Aarteil S."/>
            <person name="Calhoun S."/>
            <person name="Haridas S."/>
            <person name="Kuo A."/>
            <person name="Mondo S."/>
            <person name="Pangilinan J."/>
            <person name="Riley R."/>
            <person name="Labutti K."/>
            <person name="Andreopoulos B."/>
            <person name="Lipzen A."/>
            <person name="Chen C."/>
            <person name="Yanf M."/>
            <person name="Daum C."/>
            <person name="Ng V."/>
            <person name="Clum A."/>
            <person name="Ohm R."/>
            <person name="Martin F."/>
            <person name="Silar P."/>
            <person name="Natvig D."/>
            <person name="Lalanne C."/>
            <person name="Gautier V."/>
            <person name="Ament-Velasquez S.L."/>
            <person name="Kruys A."/>
            <person name="Hutchinson M.I."/>
            <person name="Powell A.J."/>
            <person name="Barry K."/>
            <person name="Miller A.N."/>
            <person name="Grigoriev I.V."/>
            <person name="Debuchy R."/>
            <person name="Gladieux P."/>
            <person name="Thoren M.H."/>
            <person name="Johannesson H."/>
        </authorList>
    </citation>
    <scope>NUCLEOTIDE SEQUENCE</scope>
    <source>
        <strain evidence="3">PSN309</strain>
    </source>
</reference>
<feature type="compositionally biased region" description="Basic and acidic residues" evidence="1">
    <location>
        <begin position="28"/>
        <end position="37"/>
    </location>
</feature>
<name>A0AAN6WNJ6_9PEZI</name>
<evidence type="ECO:0000256" key="2">
    <source>
        <dbReference type="SAM" id="Phobius"/>
    </source>
</evidence>